<dbReference type="InterPro" id="IPR002220">
    <property type="entry name" value="DapA-like"/>
</dbReference>
<dbReference type="Proteomes" id="UP001057738">
    <property type="component" value="Chromosome"/>
</dbReference>
<feature type="compositionally biased region" description="Polar residues" evidence="5">
    <location>
        <begin position="1"/>
        <end position="25"/>
    </location>
</feature>
<comment type="similarity">
    <text evidence="1 4">Belongs to the DapA family.</text>
</comment>
<evidence type="ECO:0000313" key="6">
    <source>
        <dbReference type="EMBL" id="UUY51427.1"/>
    </source>
</evidence>
<dbReference type="SUPFAM" id="SSF51569">
    <property type="entry name" value="Aldolase"/>
    <property type="match status" value="1"/>
</dbReference>
<evidence type="ECO:0000256" key="5">
    <source>
        <dbReference type="SAM" id="MobiDB-lite"/>
    </source>
</evidence>
<evidence type="ECO:0000256" key="1">
    <source>
        <dbReference type="ARBA" id="ARBA00007592"/>
    </source>
</evidence>
<dbReference type="EMBL" id="CP102514">
    <property type="protein sequence ID" value="UUY51427.1"/>
    <property type="molecule type" value="Genomic_DNA"/>
</dbReference>
<keyword evidence="7" id="KW-1185">Reference proteome</keyword>
<proteinExistence type="inferred from homology"/>
<gene>
    <name evidence="6" type="ORF">NRK68_31855</name>
</gene>
<evidence type="ECO:0000313" key="7">
    <source>
        <dbReference type="Proteomes" id="UP001057738"/>
    </source>
</evidence>
<dbReference type="PANTHER" id="PTHR12128">
    <property type="entry name" value="DIHYDRODIPICOLINATE SYNTHASE"/>
    <property type="match status" value="1"/>
</dbReference>
<dbReference type="InterPro" id="IPR020624">
    <property type="entry name" value="Schiff_base-form_aldolases_CS"/>
</dbReference>
<keyword evidence="2 4" id="KW-0456">Lyase</keyword>
<reference evidence="6" key="1">
    <citation type="submission" date="2022-08" db="EMBL/GenBank/DDBJ databases">
        <authorList>
            <person name="Tian L."/>
        </authorList>
    </citation>
    <scope>NUCLEOTIDE SEQUENCE</scope>
    <source>
        <strain evidence="6">CM253</strain>
    </source>
</reference>
<evidence type="ECO:0000256" key="4">
    <source>
        <dbReference type="PIRNR" id="PIRNR001365"/>
    </source>
</evidence>
<dbReference type="RefSeq" id="WP_257857479.1">
    <property type="nucleotide sequence ID" value="NZ_CP102514.1"/>
</dbReference>
<dbReference type="PROSITE" id="PS00665">
    <property type="entry name" value="DHDPS_1"/>
    <property type="match status" value="1"/>
</dbReference>
<dbReference type="Gene3D" id="3.20.20.70">
    <property type="entry name" value="Aldolase class I"/>
    <property type="match status" value="1"/>
</dbReference>
<keyword evidence="3" id="KW-0704">Schiff base</keyword>
<protein>
    <submittedName>
        <fullName evidence="6">Dihydrodipicolinate synthase family protein</fullName>
    </submittedName>
</protein>
<dbReference type="PIRSF" id="PIRSF001365">
    <property type="entry name" value="DHDPS"/>
    <property type="match status" value="1"/>
</dbReference>
<dbReference type="PANTHER" id="PTHR12128:SF66">
    <property type="entry name" value="4-HYDROXY-2-OXOGLUTARATE ALDOLASE, MITOCHONDRIAL"/>
    <property type="match status" value="1"/>
</dbReference>
<evidence type="ECO:0000256" key="2">
    <source>
        <dbReference type="ARBA" id="ARBA00023239"/>
    </source>
</evidence>
<sequence length="331" mass="33352">MAQDTARGTAQDTARGTTQDTTGNITEDPAGTPPLHGIHIPLVTPYAPTGEIAAGALEALAHEVLDAGATGIVALGTTGEAACLDEAERDLVTDVCARVCRERGAALTVGAGAAGTRAAEVSLARLTRWPQVGAALVTVPSFVRPSAAGVAAHFERLAGVSPVPLIVYHVPHRTGQPLDAGALRALGSLSGVVGVKYSSGGLDQDAVELLGDLPAGFHVLTGDDVYLSPMLALGASGGILASAHLATERFAELAAAWRAGDAVRARALGHALAGLAAAVFAEPNPAVVKGVLHAQGRIPTPDVRLPLLPASKAAVAAVLERLAALREAFPA</sequence>
<dbReference type="Pfam" id="PF00701">
    <property type="entry name" value="DHDPS"/>
    <property type="match status" value="1"/>
</dbReference>
<feature type="region of interest" description="Disordered" evidence="5">
    <location>
        <begin position="1"/>
        <end position="37"/>
    </location>
</feature>
<evidence type="ECO:0000256" key="3">
    <source>
        <dbReference type="ARBA" id="ARBA00023270"/>
    </source>
</evidence>
<dbReference type="PROSITE" id="PS00666">
    <property type="entry name" value="DHDPS_2"/>
    <property type="match status" value="1"/>
</dbReference>
<dbReference type="InterPro" id="IPR013785">
    <property type="entry name" value="Aldolase_TIM"/>
</dbReference>
<dbReference type="SMART" id="SM01130">
    <property type="entry name" value="DHDPS"/>
    <property type="match status" value="1"/>
</dbReference>
<name>A0ABY5Q4Q1_9ACTN</name>
<dbReference type="PRINTS" id="PR00146">
    <property type="entry name" value="DHPICSNTHASE"/>
</dbReference>
<dbReference type="InterPro" id="IPR020625">
    <property type="entry name" value="Schiff_base-form_aldolases_AS"/>
</dbReference>
<accession>A0ABY5Q4Q1</accession>
<dbReference type="GeneID" id="95578126"/>
<organism evidence="6 7">
    <name type="scientific">Streptomyces yangpuensis</name>
    <dbReference type="NCBI Taxonomy" id="1648182"/>
    <lineage>
        <taxon>Bacteria</taxon>
        <taxon>Bacillati</taxon>
        <taxon>Actinomycetota</taxon>
        <taxon>Actinomycetes</taxon>
        <taxon>Kitasatosporales</taxon>
        <taxon>Streptomycetaceae</taxon>
        <taxon>Streptomyces</taxon>
    </lineage>
</organism>